<sequence>MSRRPQDIHCGRHVVRTLCVDEFKAIPRRLQGHQACTLGEPPSQAPVYLC</sequence>
<evidence type="ECO:0000313" key="2">
    <source>
        <dbReference type="Proteomes" id="UP000008698"/>
    </source>
</evidence>
<accession>C9SSF9</accession>
<name>C9SSF9_VERA1</name>
<protein>
    <submittedName>
        <fullName evidence="1">Uncharacterized protein</fullName>
    </submittedName>
</protein>
<dbReference type="HOGENOM" id="CLU_3126132_0_0_1"/>
<dbReference type="RefSeq" id="XP_003002375.1">
    <property type="nucleotide sequence ID" value="XM_003002329.1"/>
</dbReference>
<reference evidence="2" key="1">
    <citation type="journal article" date="2011" name="PLoS Pathog.">
        <title>Comparative genomics yields insights into niche adaptation of plant vascular wilt pathogens.</title>
        <authorList>
            <person name="Klosterman S.J."/>
            <person name="Subbarao K.V."/>
            <person name="Kang S."/>
            <person name="Veronese P."/>
            <person name="Gold S.E."/>
            <person name="Thomma B.P.H.J."/>
            <person name="Chen Z."/>
            <person name="Henrissat B."/>
            <person name="Lee Y.-H."/>
            <person name="Park J."/>
            <person name="Garcia-Pedrajas M.D."/>
            <person name="Barbara D.J."/>
            <person name="Anchieta A."/>
            <person name="de Jonge R."/>
            <person name="Santhanam P."/>
            <person name="Maruthachalam K."/>
            <person name="Atallah Z."/>
            <person name="Amyotte S.G."/>
            <person name="Paz Z."/>
            <person name="Inderbitzin P."/>
            <person name="Hayes R.J."/>
            <person name="Heiman D.I."/>
            <person name="Young S."/>
            <person name="Zeng Q."/>
            <person name="Engels R."/>
            <person name="Galagan J."/>
            <person name="Cuomo C.A."/>
            <person name="Dobinson K.F."/>
            <person name="Ma L.-J."/>
        </authorList>
    </citation>
    <scope>NUCLEOTIDE SEQUENCE [LARGE SCALE GENOMIC DNA]</scope>
    <source>
        <strain evidence="2">VaMs.102 / ATCC MYA-4576 / FGSC 10136</strain>
    </source>
</reference>
<dbReference type="KEGG" id="val:VDBG_07834"/>
<proteinExistence type="predicted"/>
<gene>
    <name evidence="1" type="ORF">VDBG_07834</name>
</gene>
<dbReference type="GeneID" id="9527369"/>
<keyword evidence="2" id="KW-1185">Reference proteome</keyword>
<dbReference type="Proteomes" id="UP000008698">
    <property type="component" value="Unassembled WGS sequence"/>
</dbReference>
<evidence type="ECO:0000313" key="1">
    <source>
        <dbReference type="EMBL" id="EEY21724.1"/>
    </source>
</evidence>
<dbReference type="EMBL" id="DS985223">
    <property type="protein sequence ID" value="EEY21724.1"/>
    <property type="molecule type" value="Genomic_DNA"/>
</dbReference>
<dbReference type="AlphaFoldDB" id="C9SSF9"/>
<organism evidence="2">
    <name type="scientific">Verticillium alfalfae (strain VaMs.102 / ATCC MYA-4576 / FGSC 10136)</name>
    <name type="common">Verticillium wilt of alfalfa</name>
    <name type="synonym">Verticillium albo-atrum</name>
    <dbReference type="NCBI Taxonomy" id="526221"/>
    <lineage>
        <taxon>Eukaryota</taxon>
        <taxon>Fungi</taxon>
        <taxon>Dikarya</taxon>
        <taxon>Ascomycota</taxon>
        <taxon>Pezizomycotina</taxon>
        <taxon>Sordariomycetes</taxon>
        <taxon>Hypocreomycetidae</taxon>
        <taxon>Glomerellales</taxon>
        <taxon>Plectosphaerellaceae</taxon>
        <taxon>Verticillium</taxon>
    </lineage>
</organism>